<organism evidence="5 6">
    <name type="scientific">Arthrobacter gyeryongensis</name>
    <dbReference type="NCBI Taxonomy" id="1650592"/>
    <lineage>
        <taxon>Bacteria</taxon>
        <taxon>Bacillati</taxon>
        <taxon>Actinomycetota</taxon>
        <taxon>Actinomycetes</taxon>
        <taxon>Micrococcales</taxon>
        <taxon>Micrococcaceae</taxon>
        <taxon>Arthrobacter</taxon>
    </lineage>
</organism>
<dbReference type="EMBL" id="BAABKK010000052">
    <property type="protein sequence ID" value="GAA4655847.1"/>
    <property type="molecule type" value="Genomic_DNA"/>
</dbReference>
<evidence type="ECO:0000256" key="1">
    <source>
        <dbReference type="ARBA" id="ARBA00023015"/>
    </source>
</evidence>
<feature type="domain" description="IclR-ED" evidence="4">
    <location>
        <begin position="42"/>
        <end position="225"/>
    </location>
</feature>
<proteinExistence type="predicted"/>
<evidence type="ECO:0000256" key="2">
    <source>
        <dbReference type="ARBA" id="ARBA00023125"/>
    </source>
</evidence>
<dbReference type="PANTHER" id="PTHR30136">
    <property type="entry name" value="HELIX-TURN-HELIX TRANSCRIPTIONAL REGULATOR, ICLR FAMILY"/>
    <property type="match status" value="1"/>
</dbReference>
<dbReference type="Pfam" id="PF01614">
    <property type="entry name" value="IclR_C"/>
    <property type="match status" value="1"/>
</dbReference>
<dbReference type="InterPro" id="IPR005471">
    <property type="entry name" value="Tscrpt_reg_IclR_N"/>
</dbReference>
<dbReference type="PROSITE" id="PS51078">
    <property type="entry name" value="ICLR_ED"/>
    <property type="match status" value="1"/>
</dbReference>
<keyword evidence="6" id="KW-1185">Reference proteome</keyword>
<protein>
    <submittedName>
        <fullName evidence="5">IclR family transcriptional regulator C-terminal domain-containing protein</fullName>
    </submittedName>
</protein>
<dbReference type="InterPro" id="IPR036388">
    <property type="entry name" value="WH-like_DNA-bd_sf"/>
</dbReference>
<keyword evidence="2" id="KW-0238">DNA-binding</keyword>
<comment type="caution">
    <text evidence="5">The sequence shown here is derived from an EMBL/GenBank/DDBJ whole genome shotgun (WGS) entry which is preliminary data.</text>
</comment>
<dbReference type="InterPro" id="IPR050707">
    <property type="entry name" value="HTH_MetabolicPath_Reg"/>
</dbReference>
<name>A0ABP8VAY2_9MICC</name>
<dbReference type="InterPro" id="IPR014757">
    <property type="entry name" value="Tscrpt_reg_IclR_C"/>
</dbReference>
<accession>A0ABP8VAY2</accession>
<dbReference type="InterPro" id="IPR029016">
    <property type="entry name" value="GAF-like_dom_sf"/>
</dbReference>
<keyword evidence="1" id="KW-0805">Transcription regulation</keyword>
<sequence>MSVSDVAEFVGIARTAAGRFILTLEYLGYLSYDASGYSLRLAVLEIGDAYLLSHKLLAVAHPHLASLVQEAGETASLTVLHRGSGVYVDRVHADRVLTVNIIIGTSLPAYATATGRVLLSGLTEGELDEYLEALVPESLTGNTAIDREEIRKRITAAREQGWSLADQELTEGLRSIAVPVRDAGTGIIAAVNVSAHATRVSADALRTTVLPRLLGARQASQPSSPPAMPVPTGFSIPMCASLPRLGVQLSACGR</sequence>
<evidence type="ECO:0000313" key="6">
    <source>
        <dbReference type="Proteomes" id="UP001500200"/>
    </source>
</evidence>
<reference evidence="6" key="1">
    <citation type="journal article" date="2019" name="Int. J. Syst. Evol. Microbiol.">
        <title>The Global Catalogue of Microorganisms (GCM) 10K type strain sequencing project: providing services to taxonomists for standard genome sequencing and annotation.</title>
        <authorList>
            <consortium name="The Broad Institute Genomics Platform"/>
            <consortium name="The Broad Institute Genome Sequencing Center for Infectious Disease"/>
            <person name="Wu L."/>
            <person name="Ma J."/>
        </authorList>
    </citation>
    <scope>NUCLEOTIDE SEQUENCE [LARGE SCALE GENOMIC DNA]</scope>
    <source>
        <strain evidence="6">JCM 18514</strain>
    </source>
</reference>
<dbReference type="Gene3D" id="3.30.450.40">
    <property type="match status" value="1"/>
</dbReference>
<keyword evidence="3" id="KW-0804">Transcription</keyword>
<dbReference type="SUPFAM" id="SSF55781">
    <property type="entry name" value="GAF domain-like"/>
    <property type="match status" value="1"/>
</dbReference>
<dbReference type="Proteomes" id="UP001500200">
    <property type="component" value="Unassembled WGS sequence"/>
</dbReference>
<dbReference type="SMART" id="SM00346">
    <property type="entry name" value="HTH_ICLR"/>
    <property type="match status" value="1"/>
</dbReference>
<evidence type="ECO:0000259" key="4">
    <source>
        <dbReference type="PROSITE" id="PS51078"/>
    </source>
</evidence>
<gene>
    <name evidence="5" type="ORF">GCM10023346_49240</name>
</gene>
<evidence type="ECO:0000256" key="3">
    <source>
        <dbReference type="ARBA" id="ARBA00023163"/>
    </source>
</evidence>
<evidence type="ECO:0000313" key="5">
    <source>
        <dbReference type="EMBL" id="GAA4655847.1"/>
    </source>
</evidence>
<dbReference type="Gene3D" id="1.10.10.10">
    <property type="entry name" value="Winged helix-like DNA-binding domain superfamily/Winged helix DNA-binding domain"/>
    <property type="match status" value="1"/>
</dbReference>
<dbReference type="PANTHER" id="PTHR30136:SF34">
    <property type="entry name" value="TRANSCRIPTIONAL REGULATOR"/>
    <property type="match status" value="1"/>
</dbReference>